<accession>A0A1A9UU20</accession>
<proteinExistence type="predicted"/>
<keyword evidence="2" id="KW-1185">Reference proteome</keyword>
<protein>
    <submittedName>
        <fullName evidence="1">Uncharacterized protein</fullName>
    </submittedName>
</protein>
<organism evidence="1 2">
    <name type="scientific">Glossina austeni</name>
    <name type="common">Savannah tsetse fly</name>
    <dbReference type="NCBI Taxonomy" id="7395"/>
    <lineage>
        <taxon>Eukaryota</taxon>
        <taxon>Metazoa</taxon>
        <taxon>Ecdysozoa</taxon>
        <taxon>Arthropoda</taxon>
        <taxon>Hexapoda</taxon>
        <taxon>Insecta</taxon>
        <taxon>Pterygota</taxon>
        <taxon>Neoptera</taxon>
        <taxon>Endopterygota</taxon>
        <taxon>Diptera</taxon>
        <taxon>Brachycera</taxon>
        <taxon>Muscomorpha</taxon>
        <taxon>Hippoboscoidea</taxon>
        <taxon>Glossinidae</taxon>
        <taxon>Glossina</taxon>
    </lineage>
</organism>
<evidence type="ECO:0000313" key="1">
    <source>
        <dbReference type="EnsemblMetazoa" id="GAUT015256-PA"/>
    </source>
</evidence>
<dbReference type="AlphaFoldDB" id="A0A1A9UU20"/>
<dbReference type="VEuPathDB" id="VectorBase:GAUT015256"/>
<dbReference type="EnsemblMetazoa" id="GAUT015256-RA">
    <property type="protein sequence ID" value="GAUT015256-PA"/>
    <property type="gene ID" value="GAUT015256"/>
</dbReference>
<evidence type="ECO:0000313" key="2">
    <source>
        <dbReference type="Proteomes" id="UP000078200"/>
    </source>
</evidence>
<name>A0A1A9UU20_GLOAU</name>
<dbReference type="Proteomes" id="UP000078200">
    <property type="component" value="Unassembled WGS sequence"/>
</dbReference>
<sequence>MIKRYEIKIYVEIETHSLAYKYKIYTTNQGCQLTKWGGGYSTWLTTMTLDSFGELKSSLSAINKLVKVVKCNLRALIKSIEWGLMEANVTSNKTLLTFGKACHPGSLCCGGNSFSPPIGEGFSAISSDLSESTGIKNPPSSSGVLHAVPEVGTVKVPYELHAARHCSPGAWTIRWLPVVGTIWSYAGAAVGAV</sequence>
<reference evidence="1" key="1">
    <citation type="submission" date="2020-05" db="UniProtKB">
        <authorList>
            <consortium name="EnsemblMetazoa"/>
        </authorList>
    </citation>
    <scope>IDENTIFICATION</scope>
    <source>
        <strain evidence="1">TTRI</strain>
    </source>
</reference>